<organism evidence="1">
    <name type="scientific">Lygus hesperus</name>
    <name type="common">Western plant bug</name>
    <dbReference type="NCBI Taxonomy" id="30085"/>
    <lineage>
        <taxon>Eukaryota</taxon>
        <taxon>Metazoa</taxon>
        <taxon>Ecdysozoa</taxon>
        <taxon>Arthropoda</taxon>
        <taxon>Hexapoda</taxon>
        <taxon>Insecta</taxon>
        <taxon>Pterygota</taxon>
        <taxon>Neoptera</taxon>
        <taxon>Paraneoptera</taxon>
        <taxon>Hemiptera</taxon>
        <taxon>Heteroptera</taxon>
        <taxon>Panheteroptera</taxon>
        <taxon>Cimicomorpha</taxon>
        <taxon>Miridae</taxon>
        <taxon>Mirini</taxon>
        <taxon>Lygus</taxon>
    </lineage>
</organism>
<feature type="non-terminal residue" evidence="1">
    <location>
        <position position="1"/>
    </location>
</feature>
<reference evidence="1" key="2">
    <citation type="submission" date="2014-07" db="EMBL/GenBank/DDBJ databases">
        <authorList>
            <person name="Hull J."/>
        </authorList>
    </citation>
    <scope>NUCLEOTIDE SEQUENCE</scope>
</reference>
<evidence type="ECO:0000313" key="1">
    <source>
        <dbReference type="EMBL" id="JAG04054.1"/>
    </source>
</evidence>
<dbReference type="GO" id="GO:0016301">
    <property type="term" value="F:kinase activity"/>
    <property type="evidence" value="ECO:0007669"/>
    <property type="project" value="UniProtKB-KW"/>
</dbReference>
<gene>
    <name evidence="1" type="primary">plk1</name>
    <name evidence="1" type="ORF">CM83_4335</name>
</gene>
<proteinExistence type="predicted"/>
<keyword evidence="1" id="KW-0418">Kinase</keyword>
<dbReference type="EMBL" id="GBHO01039550">
    <property type="protein sequence ID" value="JAG04054.1"/>
    <property type="molecule type" value="Transcribed_RNA"/>
</dbReference>
<reference evidence="1" key="1">
    <citation type="journal article" date="2014" name="PLoS ONE">
        <title>Transcriptome-Based Identification of ABC Transporters in the Western Tarnished Plant Bug Lygus hesperus.</title>
        <authorList>
            <person name="Hull J.J."/>
            <person name="Chaney K."/>
            <person name="Geib S.M."/>
            <person name="Fabrick J.A."/>
            <person name="Brent C.S."/>
            <person name="Walsh D."/>
            <person name="Lavine L.C."/>
        </authorList>
    </citation>
    <scope>NUCLEOTIDE SEQUENCE</scope>
</reference>
<sequence>RYEDSVGMIVQNSASVATDGANLTPTTTMRTILVNLIRNAYQYVNDDKGVRKGGGSRGRNITSTYFGVEGAPTVVTSRIRLLEYKSQYPDEWYNEPWTVNCFEKFSTFTNYEWDDGIESRGPIYAYTCNVTACLQERENVQEYSVIGT</sequence>
<accession>A0A0A9W8D2</accession>
<name>A0A0A9W8D2_LYGHE</name>
<keyword evidence="1" id="KW-0808">Transferase</keyword>
<dbReference type="AlphaFoldDB" id="A0A0A9W8D2"/>
<protein>
    <submittedName>
        <fullName evidence="1">Serine/threonine-protein kinase PLK1</fullName>
    </submittedName>
</protein>